<evidence type="ECO:0000313" key="5">
    <source>
        <dbReference type="EMBL" id="MEV5506162.1"/>
    </source>
</evidence>
<evidence type="ECO:0000256" key="2">
    <source>
        <dbReference type="ARBA" id="ARBA00023315"/>
    </source>
</evidence>
<dbReference type="CDD" id="cd04301">
    <property type="entry name" value="NAT_SF"/>
    <property type="match status" value="1"/>
</dbReference>
<evidence type="ECO:0000256" key="3">
    <source>
        <dbReference type="SAM" id="MobiDB-lite"/>
    </source>
</evidence>
<reference evidence="5 6" key="1">
    <citation type="submission" date="2024-06" db="EMBL/GenBank/DDBJ databases">
        <title>The Natural Products Discovery Center: Release of the First 8490 Sequenced Strains for Exploring Actinobacteria Biosynthetic Diversity.</title>
        <authorList>
            <person name="Kalkreuter E."/>
            <person name="Kautsar S.A."/>
            <person name="Yang D."/>
            <person name="Bader C.D."/>
            <person name="Teijaro C.N."/>
            <person name="Fluegel L."/>
            <person name="Davis C.M."/>
            <person name="Simpson J.R."/>
            <person name="Lauterbach L."/>
            <person name="Steele A.D."/>
            <person name="Gui C."/>
            <person name="Meng S."/>
            <person name="Li G."/>
            <person name="Viehrig K."/>
            <person name="Ye F."/>
            <person name="Su P."/>
            <person name="Kiefer A.F."/>
            <person name="Nichols A."/>
            <person name="Cepeda A.J."/>
            <person name="Yan W."/>
            <person name="Fan B."/>
            <person name="Jiang Y."/>
            <person name="Adhikari A."/>
            <person name="Zheng C.-J."/>
            <person name="Schuster L."/>
            <person name="Cowan T.M."/>
            <person name="Smanski M.J."/>
            <person name="Chevrette M.G."/>
            <person name="De Carvalho L.P.S."/>
            <person name="Shen B."/>
        </authorList>
    </citation>
    <scope>NUCLEOTIDE SEQUENCE [LARGE SCALE GENOMIC DNA]</scope>
    <source>
        <strain evidence="5 6">NPDC052347</strain>
    </source>
</reference>
<dbReference type="InterPro" id="IPR016181">
    <property type="entry name" value="Acyl_CoA_acyltransferase"/>
</dbReference>
<name>A0ABV3JTG2_STRON</name>
<feature type="domain" description="N-acetyltransferase" evidence="4">
    <location>
        <begin position="3"/>
        <end position="184"/>
    </location>
</feature>
<evidence type="ECO:0000313" key="6">
    <source>
        <dbReference type="Proteomes" id="UP001552594"/>
    </source>
</evidence>
<dbReference type="InterPro" id="IPR050832">
    <property type="entry name" value="Bact_Acetyltransf"/>
</dbReference>
<gene>
    <name evidence="5" type="ORF">AB0L16_06750</name>
</gene>
<accession>A0ABV3JTG2</accession>
<proteinExistence type="predicted"/>
<dbReference type="Gene3D" id="3.40.630.30">
    <property type="match status" value="1"/>
</dbReference>
<keyword evidence="6" id="KW-1185">Reference proteome</keyword>
<dbReference type="InterPro" id="IPR000182">
    <property type="entry name" value="GNAT_dom"/>
</dbReference>
<dbReference type="Pfam" id="PF00583">
    <property type="entry name" value="Acetyltransf_1"/>
    <property type="match status" value="1"/>
</dbReference>
<organism evidence="5 6">
    <name type="scientific">Streptomyces orinoci</name>
    <name type="common">Streptoverticillium orinoci</name>
    <dbReference type="NCBI Taxonomy" id="67339"/>
    <lineage>
        <taxon>Bacteria</taxon>
        <taxon>Bacillati</taxon>
        <taxon>Actinomycetota</taxon>
        <taxon>Actinomycetes</taxon>
        <taxon>Kitasatosporales</taxon>
        <taxon>Streptomycetaceae</taxon>
        <taxon>Streptomyces</taxon>
    </lineage>
</organism>
<sequence length="188" mass="20967">MKHMIRAARAAEWRKVKELRLTALSDPLAPLAFVTTYAQAAAYSDERWQQYARQSEEGMSTVTLIAEGPDGCWDGSVTALVEPPGEDSPLGAEVLSAQALFVGVYVRPEHRGSGLAGELFRSAIDWSWALAEPRIERIRLFVHEHNERAETFYRKSGFERTGETLPAQDDPAGAKEYELALPRPRPAR</sequence>
<dbReference type="SUPFAM" id="SSF55729">
    <property type="entry name" value="Acyl-CoA N-acyltransferases (Nat)"/>
    <property type="match status" value="1"/>
</dbReference>
<dbReference type="PANTHER" id="PTHR43877">
    <property type="entry name" value="AMINOALKYLPHOSPHONATE N-ACETYLTRANSFERASE-RELATED-RELATED"/>
    <property type="match status" value="1"/>
</dbReference>
<evidence type="ECO:0000259" key="4">
    <source>
        <dbReference type="PROSITE" id="PS51186"/>
    </source>
</evidence>
<comment type="caution">
    <text evidence="5">The sequence shown here is derived from an EMBL/GenBank/DDBJ whole genome shotgun (WGS) entry which is preliminary data.</text>
</comment>
<feature type="region of interest" description="Disordered" evidence="3">
    <location>
        <begin position="158"/>
        <end position="188"/>
    </location>
</feature>
<keyword evidence="2" id="KW-0012">Acyltransferase</keyword>
<keyword evidence="1" id="KW-0808">Transferase</keyword>
<dbReference type="PROSITE" id="PS51186">
    <property type="entry name" value="GNAT"/>
    <property type="match status" value="1"/>
</dbReference>
<dbReference type="RefSeq" id="WP_109282622.1">
    <property type="nucleotide sequence ID" value="NZ_JBFAUK010000004.1"/>
</dbReference>
<evidence type="ECO:0000256" key="1">
    <source>
        <dbReference type="ARBA" id="ARBA00022679"/>
    </source>
</evidence>
<protein>
    <submittedName>
        <fullName evidence="5">GNAT family N-acetyltransferase</fullName>
    </submittedName>
</protein>
<dbReference type="Proteomes" id="UP001552594">
    <property type="component" value="Unassembled WGS sequence"/>
</dbReference>
<dbReference type="EMBL" id="JBFAUK010000004">
    <property type="protein sequence ID" value="MEV5506162.1"/>
    <property type="molecule type" value="Genomic_DNA"/>
</dbReference>